<keyword evidence="1 4" id="KW-0479">Metal-binding</keyword>
<dbReference type="AlphaFoldDB" id="A0A9E8LT93"/>
<evidence type="ECO:0000256" key="4">
    <source>
        <dbReference type="RuleBase" id="RU361277"/>
    </source>
</evidence>
<dbReference type="InterPro" id="IPR050129">
    <property type="entry name" value="Zn_alcohol_dh"/>
</dbReference>
<dbReference type="Gene3D" id="3.40.50.720">
    <property type="entry name" value="NAD(P)-binding Rossmann-like Domain"/>
    <property type="match status" value="1"/>
</dbReference>
<protein>
    <submittedName>
        <fullName evidence="6">Zinc-dependent alcohol dehydrogenase family protein</fullName>
    </submittedName>
</protein>
<evidence type="ECO:0000259" key="5">
    <source>
        <dbReference type="SMART" id="SM00829"/>
    </source>
</evidence>
<keyword evidence="7" id="KW-1185">Reference proteome</keyword>
<dbReference type="SUPFAM" id="SSF50129">
    <property type="entry name" value="GroES-like"/>
    <property type="match status" value="1"/>
</dbReference>
<dbReference type="InterPro" id="IPR013154">
    <property type="entry name" value="ADH-like_N"/>
</dbReference>
<evidence type="ECO:0000256" key="3">
    <source>
        <dbReference type="ARBA" id="ARBA00023002"/>
    </source>
</evidence>
<evidence type="ECO:0000256" key="1">
    <source>
        <dbReference type="ARBA" id="ARBA00022723"/>
    </source>
</evidence>
<dbReference type="PANTHER" id="PTHR43401">
    <property type="entry name" value="L-THREONINE 3-DEHYDROGENASE"/>
    <property type="match status" value="1"/>
</dbReference>
<dbReference type="PANTHER" id="PTHR43401:SF2">
    <property type="entry name" value="L-THREONINE 3-DEHYDROGENASE"/>
    <property type="match status" value="1"/>
</dbReference>
<dbReference type="Proteomes" id="UP001164718">
    <property type="component" value="Chromosome"/>
</dbReference>
<reference evidence="6" key="1">
    <citation type="submission" date="2022-09" db="EMBL/GenBank/DDBJ databases">
        <title>Complete Genomes of Fervidibacillus albus and Fervidibacillus halotolerans isolated from tidal flat sediments.</title>
        <authorList>
            <person name="Kwon K.K."/>
            <person name="Yang S.-H."/>
            <person name="Park M.J."/>
            <person name="Oh H.-M."/>
        </authorList>
    </citation>
    <scope>NUCLEOTIDE SEQUENCE</scope>
    <source>
        <strain evidence="6">MEBiC13591</strain>
    </source>
</reference>
<dbReference type="InterPro" id="IPR002328">
    <property type="entry name" value="ADH_Zn_CS"/>
</dbReference>
<evidence type="ECO:0000256" key="2">
    <source>
        <dbReference type="ARBA" id="ARBA00022833"/>
    </source>
</evidence>
<sequence>MKAAIFHGLEDIRVEEKEIRPLKENELLIRVKACGICGTDIHIYHGEQGSAPVTPPVVLGHEYAGEVVEIGPGVKDFSVGDYITVDPNMFCGTCEYCRSDKPYLCNHLTALGVNLDGGFAEYSIVPTTQAYKFPKHVSFEEAALTEPLACSLHGSDLAEIKPGDKVAIIGAGAIGLMMTQLAKISGASYILVSEFSKERRELALELGADAAVHPVEEKIDENAFDVVIECAGKIAAMESAIKIAKKGATIVLFSVPSPDAELKVKPFEIFQKELTIKGSFINPFTQKRALDLIASGKVQVKPLISHEFSVDDIHKGLEMQRNPEAIKVVVKP</sequence>
<accession>A0A9E8LT93</accession>
<dbReference type="GO" id="GO:0016491">
    <property type="term" value="F:oxidoreductase activity"/>
    <property type="evidence" value="ECO:0007669"/>
    <property type="project" value="UniProtKB-KW"/>
</dbReference>
<keyword evidence="3" id="KW-0560">Oxidoreductase</keyword>
<gene>
    <name evidence="6" type="ORF">OE104_11070</name>
</gene>
<dbReference type="SUPFAM" id="SSF51735">
    <property type="entry name" value="NAD(P)-binding Rossmann-fold domains"/>
    <property type="match status" value="1"/>
</dbReference>
<dbReference type="Gene3D" id="3.90.180.10">
    <property type="entry name" value="Medium-chain alcohol dehydrogenases, catalytic domain"/>
    <property type="match status" value="1"/>
</dbReference>
<dbReference type="InterPro" id="IPR011032">
    <property type="entry name" value="GroES-like_sf"/>
</dbReference>
<comment type="cofactor">
    <cofactor evidence="4">
        <name>Zn(2+)</name>
        <dbReference type="ChEBI" id="CHEBI:29105"/>
    </cofactor>
</comment>
<dbReference type="KEGG" id="faf:OE104_11070"/>
<dbReference type="RefSeq" id="WP_275416911.1">
    <property type="nucleotide sequence ID" value="NZ_CP106878.1"/>
</dbReference>
<dbReference type="CDD" id="cd08234">
    <property type="entry name" value="threonine_DH_like"/>
    <property type="match status" value="1"/>
</dbReference>
<keyword evidence="2 4" id="KW-0862">Zinc</keyword>
<dbReference type="InterPro" id="IPR020843">
    <property type="entry name" value="ER"/>
</dbReference>
<dbReference type="Pfam" id="PF00107">
    <property type="entry name" value="ADH_zinc_N"/>
    <property type="match status" value="1"/>
</dbReference>
<dbReference type="SMART" id="SM00829">
    <property type="entry name" value="PKS_ER"/>
    <property type="match status" value="1"/>
</dbReference>
<feature type="domain" description="Enoyl reductase (ER)" evidence="5">
    <location>
        <begin position="8"/>
        <end position="330"/>
    </location>
</feature>
<dbReference type="InterPro" id="IPR036291">
    <property type="entry name" value="NAD(P)-bd_dom_sf"/>
</dbReference>
<dbReference type="InterPro" id="IPR013149">
    <property type="entry name" value="ADH-like_C"/>
</dbReference>
<dbReference type="Pfam" id="PF08240">
    <property type="entry name" value="ADH_N"/>
    <property type="match status" value="1"/>
</dbReference>
<dbReference type="EMBL" id="CP106878">
    <property type="protein sequence ID" value="WAA09126.1"/>
    <property type="molecule type" value="Genomic_DNA"/>
</dbReference>
<dbReference type="GO" id="GO:0008270">
    <property type="term" value="F:zinc ion binding"/>
    <property type="evidence" value="ECO:0007669"/>
    <property type="project" value="InterPro"/>
</dbReference>
<comment type="similarity">
    <text evidence="4">Belongs to the zinc-containing alcohol dehydrogenase family.</text>
</comment>
<name>A0A9E8LT93_9BACI</name>
<evidence type="ECO:0000313" key="7">
    <source>
        <dbReference type="Proteomes" id="UP001164718"/>
    </source>
</evidence>
<proteinExistence type="inferred from homology"/>
<dbReference type="PROSITE" id="PS00059">
    <property type="entry name" value="ADH_ZINC"/>
    <property type="match status" value="1"/>
</dbReference>
<evidence type="ECO:0000313" key="6">
    <source>
        <dbReference type="EMBL" id="WAA09126.1"/>
    </source>
</evidence>
<organism evidence="6 7">
    <name type="scientific">Fervidibacillus albus</name>
    <dbReference type="NCBI Taxonomy" id="2980026"/>
    <lineage>
        <taxon>Bacteria</taxon>
        <taxon>Bacillati</taxon>
        <taxon>Bacillota</taxon>
        <taxon>Bacilli</taxon>
        <taxon>Bacillales</taxon>
        <taxon>Bacillaceae</taxon>
        <taxon>Fervidibacillus</taxon>
    </lineage>
</organism>